<dbReference type="RefSeq" id="WP_232619656.1">
    <property type="nucleotide sequence ID" value="NZ_CP066042.1"/>
</dbReference>
<evidence type="ECO:0000259" key="1">
    <source>
        <dbReference type="Pfam" id="PF14729"/>
    </source>
</evidence>
<reference evidence="2 3" key="1">
    <citation type="submission" date="2018-06" db="EMBL/GenBank/DDBJ databases">
        <authorList>
            <consortium name="Pathogen Informatics"/>
            <person name="Doyle S."/>
        </authorList>
    </citation>
    <scope>NUCLEOTIDE SEQUENCE [LARGE SCALE GENOMIC DNA]</scope>
    <source>
        <strain evidence="2 3">NCTC11807</strain>
    </source>
</reference>
<accession>A0A380H8V6</accession>
<dbReference type="AlphaFoldDB" id="A0A380H8V6"/>
<organism evidence="2 3">
    <name type="scientific">Staphylococcus saccharolyticus</name>
    <dbReference type="NCBI Taxonomy" id="33028"/>
    <lineage>
        <taxon>Bacteria</taxon>
        <taxon>Bacillati</taxon>
        <taxon>Bacillota</taxon>
        <taxon>Bacilli</taxon>
        <taxon>Bacillales</taxon>
        <taxon>Staphylococcaceae</taxon>
        <taxon>Staphylococcus</taxon>
    </lineage>
</organism>
<gene>
    <name evidence="2" type="ORF">NCTC11807_02137</name>
</gene>
<protein>
    <recommendedName>
        <fullName evidence="1">DUF4467 domain-containing protein</fullName>
    </recommendedName>
</protein>
<dbReference type="Pfam" id="PF14729">
    <property type="entry name" value="DUF4467"/>
    <property type="match status" value="1"/>
</dbReference>
<proteinExistence type="predicted"/>
<dbReference type="Gene3D" id="3.10.450.560">
    <property type="match status" value="1"/>
</dbReference>
<name>A0A380H8V6_9STAP</name>
<dbReference type="InterPro" id="IPR028075">
    <property type="entry name" value="DUF4467"/>
</dbReference>
<evidence type="ECO:0000313" key="3">
    <source>
        <dbReference type="Proteomes" id="UP000255425"/>
    </source>
</evidence>
<dbReference type="Proteomes" id="UP000255425">
    <property type="component" value="Unassembled WGS sequence"/>
</dbReference>
<feature type="domain" description="DUF4467" evidence="1">
    <location>
        <begin position="2"/>
        <end position="76"/>
    </location>
</feature>
<evidence type="ECO:0000313" key="2">
    <source>
        <dbReference type="EMBL" id="SUM73411.1"/>
    </source>
</evidence>
<dbReference type="EMBL" id="UHDZ01000001">
    <property type="protein sequence ID" value="SUM73411.1"/>
    <property type="molecule type" value="Genomic_DNA"/>
</dbReference>
<keyword evidence="3" id="KW-1185">Reference proteome</keyword>
<dbReference type="GeneID" id="93796208"/>
<sequence>MVHKSDKVRPKFEKGKVNRYFFKDGQMIISYKLFKNKEQLFYAAAAYEIKGEKVYYIQDINPKDYIKEHQSDYKDIRTK</sequence>